<evidence type="ECO:0000256" key="5">
    <source>
        <dbReference type="ARBA" id="ARBA00023117"/>
    </source>
</evidence>
<reference evidence="11 12" key="1">
    <citation type="journal article" date="2017" name="Mol. Ecol.">
        <title>Comparative and population genomic landscape of Phellinus noxius: A hypervariable fungus causing root rot in trees.</title>
        <authorList>
            <person name="Chung C.L."/>
            <person name="Lee T.J."/>
            <person name="Akiba M."/>
            <person name="Lee H.H."/>
            <person name="Kuo T.H."/>
            <person name="Liu D."/>
            <person name="Ke H.M."/>
            <person name="Yokoi T."/>
            <person name="Roa M.B."/>
            <person name="Lu M.J."/>
            <person name="Chang Y.Y."/>
            <person name="Ann P.J."/>
            <person name="Tsai J.N."/>
            <person name="Chen C.Y."/>
            <person name="Tzean S.S."/>
            <person name="Ota Y."/>
            <person name="Hattori T."/>
            <person name="Sahashi N."/>
            <person name="Liou R.F."/>
            <person name="Kikuchi T."/>
            <person name="Tsai I.J."/>
        </authorList>
    </citation>
    <scope>NUCLEOTIDE SEQUENCE [LARGE SCALE GENOMIC DNA]</scope>
    <source>
        <strain evidence="11 12">FFPRI411160</strain>
    </source>
</reference>
<dbReference type="OrthoDB" id="6017at2759"/>
<dbReference type="PANTHER" id="PTHR16062:SF19">
    <property type="entry name" value="PROTEIN POLYBROMO-1"/>
    <property type="match status" value="1"/>
</dbReference>
<organism evidence="11 12">
    <name type="scientific">Pyrrhoderma noxium</name>
    <dbReference type="NCBI Taxonomy" id="2282107"/>
    <lineage>
        <taxon>Eukaryota</taxon>
        <taxon>Fungi</taxon>
        <taxon>Dikarya</taxon>
        <taxon>Basidiomycota</taxon>
        <taxon>Agaricomycotina</taxon>
        <taxon>Agaricomycetes</taxon>
        <taxon>Hymenochaetales</taxon>
        <taxon>Hymenochaetaceae</taxon>
        <taxon>Pyrrhoderma</taxon>
    </lineage>
</organism>
<dbReference type="EMBL" id="NBII01000002">
    <property type="protein sequence ID" value="PAV22720.1"/>
    <property type="molecule type" value="Genomic_DNA"/>
</dbReference>
<evidence type="ECO:0000256" key="6">
    <source>
        <dbReference type="ARBA" id="ARBA00023163"/>
    </source>
</evidence>
<keyword evidence="7" id="KW-0539">Nucleus</keyword>
<evidence type="ECO:0000256" key="1">
    <source>
        <dbReference type="ARBA" id="ARBA00004123"/>
    </source>
</evidence>
<feature type="compositionally biased region" description="Low complexity" evidence="9">
    <location>
        <begin position="420"/>
        <end position="444"/>
    </location>
</feature>
<name>A0A286UT12_9AGAM</name>
<gene>
    <name evidence="11" type="ORF">PNOK_0267700</name>
</gene>
<dbReference type="PRINTS" id="PR00503">
    <property type="entry name" value="BROMODOMAIN"/>
</dbReference>
<feature type="domain" description="Bromo" evidence="10">
    <location>
        <begin position="213"/>
        <end position="283"/>
    </location>
</feature>
<keyword evidence="2" id="KW-0677">Repeat</keyword>
<proteinExistence type="predicted"/>
<feature type="compositionally biased region" description="Basic residues" evidence="9">
    <location>
        <begin position="615"/>
        <end position="627"/>
    </location>
</feature>
<dbReference type="CDD" id="cd04369">
    <property type="entry name" value="Bromodomain"/>
    <property type="match status" value="2"/>
</dbReference>
<dbReference type="Pfam" id="PF00439">
    <property type="entry name" value="Bromodomain"/>
    <property type="match status" value="2"/>
</dbReference>
<dbReference type="SUPFAM" id="SSF47370">
    <property type="entry name" value="Bromodomain"/>
    <property type="match status" value="2"/>
</dbReference>
<dbReference type="SMART" id="SM00297">
    <property type="entry name" value="BROMO"/>
    <property type="match status" value="2"/>
</dbReference>
<dbReference type="STRING" id="2282107.A0A286UT12"/>
<dbReference type="Proteomes" id="UP000217199">
    <property type="component" value="Unassembled WGS sequence"/>
</dbReference>
<dbReference type="InterPro" id="IPR037382">
    <property type="entry name" value="Rsc/polybromo"/>
</dbReference>
<evidence type="ECO:0000256" key="9">
    <source>
        <dbReference type="SAM" id="MobiDB-lite"/>
    </source>
</evidence>
<keyword evidence="12" id="KW-1185">Reference proteome</keyword>
<keyword evidence="4" id="KW-0805">Transcription regulation</keyword>
<feature type="region of interest" description="Disordered" evidence="9">
    <location>
        <begin position="496"/>
        <end position="533"/>
    </location>
</feature>
<dbReference type="GO" id="GO:0016586">
    <property type="term" value="C:RSC-type complex"/>
    <property type="evidence" value="ECO:0007669"/>
    <property type="project" value="InterPro"/>
</dbReference>
<keyword evidence="6" id="KW-0804">Transcription</keyword>
<feature type="compositionally biased region" description="Low complexity" evidence="9">
    <location>
        <begin position="628"/>
        <end position="637"/>
    </location>
</feature>
<feature type="compositionally biased region" description="Basic and acidic residues" evidence="9">
    <location>
        <begin position="641"/>
        <end position="657"/>
    </location>
</feature>
<evidence type="ECO:0000256" key="4">
    <source>
        <dbReference type="ARBA" id="ARBA00023015"/>
    </source>
</evidence>
<feature type="region of interest" description="Disordered" evidence="9">
    <location>
        <begin position="1"/>
        <end position="64"/>
    </location>
</feature>
<feature type="compositionally biased region" description="Acidic residues" evidence="9">
    <location>
        <begin position="46"/>
        <end position="55"/>
    </location>
</feature>
<comment type="caution">
    <text evidence="11">The sequence shown here is derived from an EMBL/GenBank/DDBJ whole genome shotgun (WGS) entry which is preliminary data.</text>
</comment>
<feature type="compositionally biased region" description="Polar residues" evidence="9">
    <location>
        <begin position="385"/>
        <end position="395"/>
    </location>
</feature>
<keyword evidence="3" id="KW-0156">Chromatin regulator</keyword>
<feature type="domain" description="Bromo" evidence="10">
    <location>
        <begin position="85"/>
        <end position="155"/>
    </location>
</feature>
<accession>A0A286UT12</accession>
<feature type="compositionally biased region" description="Basic and acidic residues" evidence="9">
    <location>
        <begin position="24"/>
        <end position="33"/>
    </location>
</feature>
<dbReference type="AlphaFoldDB" id="A0A286UT12"/>
<evidence type="ECO:0000313" key="11">
    <source>
        <dbReference type="EMBL" id="PAV22720.1"/>
    </source>
</evidence>
<comment type="subcellular location">
    <subcellularLocation>
        <location evidence="1">Nucleus</location>
    </subcellularLocation>
</comment>
<sequence>MSKREIATNADNDIETPRLKRRKDVPQDIHTTNDIDPNEPGASSDQDNDDAEGVEIVDGPKLSPEEVRDEGLKVLQVLKGAVNKEGRSIALDFLRLPSKRQFPDYYQVIKKPIALEDIQKQLEDLEYSSLEELREDFETCFKNAKKYNVRESVIWKDAKSLQKLANKEIDKLTPKDVDEDGSDKEGKKKEKGVNINRLMKNRLQKLASMTDESDRQLASVFMDLPSKKKWAVYYKIIKRPICIEDIFKRIKRKEYLSIADFMNDVDLVFANAMQFNEEHSLIWEDAKALQAYFHQIMSDLPAKYQTTNDTSSVVSPEQVPNTKIRLKLPTQHTTTRASIEPEEPQATNNASVRLRVPPLANLGTNTRSDSSAAVATVDTAATTTPSKQTRTSPATQPIALPTSILQTSQVPVPNAPPITPARSTSSPTPAIAAPTPKPAVTTPAQISKPSTPSIPVTGSQLLSQPLQPTSINPTSFTQSNATSHVAPQNFYNSTLQPSRASTRASGTPAPVSTPTLPTASASRSDAPSPAPPASAAGLFSLCLDLCPSKSKAPRSRLAVLNSRAGVRVWVLRVPTVKLVDSEVSVIVRDVKLVPREDDGDGSEEEAGKAEPAPIPKKRGRGRPRKVQHVQSSQQEVEAAPIEEREKDRDKEKKERPLWRAATASEVTVQLDGKPVTVSSSPIPSPLLGDTPELPLLDQNIQVKDELEIVPKDAAEWVVGLKSGQHTLEVGRKGSTVTWQVYLIVP</sequence>
<evidence type="ECO:0000259" key="10">
    <source>
        <dbReference type="PROSITE" id="PS50014"/>
    </source>
</evidence>
<evidence type="ECO:0000313" key="12">
    <source>
        <dbReference type="Proteomes" id="UP000217199"/>
    </source>
</evidence>
<dbReference type="PROSITE" id="PS50014">
    <property type="entry name" value="BROMODOMAIN_2"/>
    <property type="match status" value="2"/>
</dbReference>
<dbReference type="InParanoid" id="A0A286UT12"/>
<keyword evidence="5 8" id="KW-0103">Bromodomain</keyword>
<dbReference type="InterPro" id="IPR001487">
    <property type="entry name" value="Bromodomain"/>
</dbReference>
<feature type="compositionally biased region" description="Low complexity" evidence="9">
    <location>
        <begin position="517"/>
        <end position="527"/>
    </location>
</feature>
<dbReference type="GO" id="GO:0003682">
    <property type="term" value="F:chromatin binding"/>
    <property type="evidence" value="ECO:0007669"/>
    <property type="project" value="TreeGrafter"/>
</dbReference>
<evidence type="ECO:0000256" key="3">
    <source>
        <dbReference type="ARBA" id="ARBA00022853"/>
    </source>
</evidence>
<feature type="compositionally biased region" description="Low complexity" evidence="9">
    <location>
        <begin position="368"/>
        <end position="384"/>
    </location>
</feature>
<dbReference type="PANTHER" id="PTHR16062">
    <property type="entry name" value="SWI/SNF-RELATED"/>
    <property type="match status" value="1"/>
</dbReference>
<dbReference type="InterPro" id="IPR036427">
    <property type="entry name" value="Bromodomain-like_sf"/>
</dbReference>
<evidence type="ECO:0000256" key="2">
    <source>
        <dbReference type="ARBA" id="ARBA00022737"/>
    </source>
</evidence>
<protein>
    <submittedName>
        <fullName evidence="11">RSC complex</fullName>
    </submittedName>
</protein>
<dbReference type="GO" id="GO:0006338">
    <property type="term" value="P:chromatin remodeling"/>
    <property type="evidence" value="ECO:0007669"/>
    <property type="project" value="InterPro"/>
</dbReference>
<feature type="compositionally biased region" description="Polar residues" evidence="9">
    <location>
        <begin position="445"/>
        <end position="481"/>
    </location>
</feature>
<dbReference type="Gene3D" id="1.20.920.10">
    <property type="entry name" value="Bromodomain-like"/>
    <property type="match status" value="2"/>
</dbReference>
<feature type="region of interest" description="Disordered" evidence="9">
    <location>
        <begin position="331"/>
        <end position="481"/>
    </location>
</feature>
<feature type="region of interest" description="Disordered" evidence="9">
    <location>
        <begin position="595"/>
        <end position="657"/>
    </location>
</feature>
<evidence type="ECO:0000256" key="8">
    <source>
        <dbReference type="PROSITE-ProRule" id="PRU00035"/>
    </source>
</evidence>
<feature type="compositionally biased region" description="Polar residues" evidence="9">
    <location>
        <begin position="496"/>
        <end position="516"/>
    </location>
</feature>
<dbReference type="GO" id="GO:0006368">
    <property type="term" value="P:transcription elongation by RNA polymerase II"/>
    <property type="evidence" value="ECO:0007669"/>
    <property type="project" value="TreeGrafter"/>
</dbReference>
<feature type="compositionally biased region" description="Polar residues" evidence="9">
    <location>
        <begin position="34"/>
        <end position="45"/>
    </location>
</feature>
<evidence type="ECO:0000256" key="7">
    <source>
        <dbReference type="ARBA" id="ARBA00023242"/>
    </source>
</evidence>